<feature type="transmembrane region" description="Helical" evidence="1">
    <location>
        <begin position="179"/>
        <end position="198"/>
    </location>
</feature>
<dbReference type="Gene3D" id="1.20.120.1760">
    <property type="match status" value="1"/>
</dbReference>
<evidence type="ECO:0008006" key="4">
    <source>
        <dbReference type="Google" id="ProtNLM"/>
    </source>
</evidence>
<feature type="transmembrane region" description="Helical" evidence="1">
    <location>
        <begin position="146"/>
        <end position="167"/>
    </location>
</feature>
<reference evidence="2" key="1">
    <citation type="submission" date="2021-04" db="EMBL/GenBank/DDBJ databases">
        <authorList>
            <consortium name="Molecular Ecology Group"/>
        </authorList>
    </citation>
    <scope>NUCLEOTIDE SEQUENCE</scope>
</reference>
<dbReference type="Proteomes" id="UP000678393">
    <property type="component" value="Unassembled WGS sequence"/>
</dbReference>
<organism evidence="2 3">
    <name type="scientific">Candidula unifasciata</name>
    <dbReference type="NCBI Taxonomy" id="100452"/>
    <lineage>
        <taxon>Eukaryota</taxon>
        <taxon>Metazoa</taxon>
        <taxon>Spiralia</taxon>
        <taxon>Lophotrochozoa</taxon>
        <taxon>Mollusca</taxon>
        <taxon>Gastropoda</taxon>
        <taxon>Heterobranchia</taxon>
        <taxon>Euthyneura</taxon>
        <taxon>Panpulmonata</taxon>
        <taxon>Eupulmonata</taxon>
        <taxon>Stylommatophora</taxon>
        <taxon>Helicina</taxon>
        <taxon>Helicoidea</taxon>
        <taxon>Geomitridae</taxon>
        <taxon>Candidula</taxon>
    </lineage>
</organism>
<feature type="transmembrane region" description="Helical" evidence="1">
    <location>
        <begin position="324"/>
        <end position="344"/>
    </location>
</feature>
<evidence type="ECO:0000313" key="2">
    <source>
        <dbReference type="EMBL" id="CAG5124072.1"/>
    </source>
</evidence>
<keyword evidence="3" id="KW-1185">Reference proteome</keyword>
<accession>A0A8S3ZAP0</accession>
<evidence type="ECO:0000313" key="3">
    <source>
        <dbReference type="Proteomes" id="UP000678393"/>
    </source>
</evidence>
<dbReference type="InterPro" id="IPR043130">
    <property type="entry name" value="CDP-OH_PTrfase_TM_dom"/>
</dbReference>
<dbReference type="EMBL" id="CAJHNH020001691">
    <property type="protein sequence ID" value="CAG5124072.1"/>
    <property type="molecule type" value="Genomic_DNA"/>
</dbReference>
<sequence>MLDKRLNTISTEDLVSTQQRASCVLCPCPQLTAYWTPPPSCPRRVCCCESWGKLPFCGTGLFRDAKTTCVFVCALLAAYYLMMDIILFTRFRTVSVLEDSKPGQPNEMFSPFTHLSIKEVMCDPTSQYIISPTAEYFDVITNFSSVFSFISPNMISISHLLVALVAGKFVASENLYDRRIGALLFEIRIWLDAFDGVVFRAQNQKQLQFKSIRTSLGYYMDITCDAFGGVFLCFGILFYLFKRFDHCKQELPTFLNQDSANKSLLPTNGHSSSAKETYSKKYLFWKVFCFGICLAFAGKFWDLAVENFENVFQVPLKDPKMSQLQFEMSHSVTTIVIICLWRILEAQALLQYVLIPIVIDRIWEFLNYTQYVLLMMIFALYLVTWLYVQH</sequence>
<evidence type="ECO:0000256" key="1">
    <source>
        <dbReference type="SAM" id="Phobius"/>
    </source>
</evidence>
<feature type="transmembrane region" description="Helical" evidence="1">
    <location>
        <begin position="365"/>
        <end position="388"/>
    </location>
</feature>
<keyword evidence="1" id="KW-0812">Transmembrane</keyword>
<feature type="non-terminal residue" evidence="2">
    <location>
        <position position="1"/>
    </location>
</feature>
<feature type="transmembrane region" description="Helical" evidence="1">
    <location>
        <begin position="283"/>
        <end position="304"/>
    </location>
</feature>
<gene>
    <name evidence="2" type="ORF">CUNI_LOCUS9630</name>
</gene>
<protein>
    <recommendedName>
        <fullName evidence="4">Ceramide phosphoethanolamine synthase</fullName>
    </recommendedName>
</protein>
<proteinExistence type="predicted"/>
<feature type="transmembrane region" description="Helical" evidence="1">
    <location>
        <begin position="69"/>
        <end position="91"/>
    </location>
</feature>
<name>A0A8S3ZAP0_9EUPU</name>
<comment type="caution">
    <text evidence="2">The sequence shown here is derived from an EMBL/GenBank/DDBJ whole genome shotgun (WGS) entry which is preliminary data.</text>
</comment>
<keyword evidence="1" id="KW-0472">Membrane</keyword>
<dbReference type="AlphaFoldDB" id="A0A8S3ZAP0"/>
<feature type="transmembrane region" description="Helical" evidence="1">
    <location>
        <begin position="218"/>
        <end position="241"/>
    </location>
</feature>
<dbReference type="OrthoDB" id="10253254at2759"/>
<keyword evidence="1" id="KW-1133">Transmembrane helix</keyword>